<evidence type="ECO:0000256" key="1">
    <source>
        <dbReference type="SAM" id="Phobius"/>
    </source>
</evidence>
<dbReference type="RefSeq" id="WP_089804164.1">
    <property type="nucleotide sequence ID" value="NZ_FOYT01000001.1"/>
</dbReference>
<gene>
    <name evidence="2" type="ORF">SAMN04487947_0436</name>
</gene>
<accession>A0A1I6G209</accession>
<organism evidence="2 3">
    <name type="scientific">Halogeometricum rufum</name>
    <dbReference type="NCBI Taxonomy" id="553469"/>
    <lineage>
        <taxon>Archaea</taxon>
        <taxon>Methanobacteriati</taxon>
        <taxon>Methanobacteriota</taxon>
        <taxon>Stenosarchaea group</taxon>
        <taxon>Halobacteria</taxon>
        <taxon>Halobacteriales</taxon>
        <taxon>Haloferacaceae</taxon>
        <taxon>Halogeometricum</taxon>
    </lineage>
</organism>
<keyword evidence="1" id="KW-1133">Transmembrane helix</keyword>
<dbReference type="STRING" id="553469.SAMN04487947_0436"/>
<evidence type="ECO:0000313" key="2">
    <source>
        <dbReference type="EMBL" id="SFR36235.1"/>
    </source>
</evidence>
<keyword evidence="3" id="KW-1185">Reference proteome</keyword>
<sequence length="84" mass="9048">MATFYTYLQIGLAAFVSILLQDVLESLTNPMFAVACDPKWPTVVEGAKNCLYGQQVVTWFFSIVIVGAFVTALSRAVLLGGSPS</sequence>
<keyword evidence="1" id="KW-0812">Transmembrane</keyword>
<proteinExistence type="predicted"/>
<protein>
    <submittedName>
        <fullName evidence="2">Uncharacterized protein</fullName>
    </submittedName>
</protein>
<dbReference type="AlphaFoldDB" id="A0A1I6G209"/>
<dbReference type="Proteomes" id="UP000198531">
    <property type="component" value="Unassembled WGS sequence"/>
</dbReference>
<reference evidence="3" key="1">
    <citation type="submission" date="2016-10" db="EMBL/GenBank/DDBJ databases">
        <authorList>
            <person name="Varghese N."/>
            <person name="Submissions S."/>
        </authorList>
    </citation>
    <scope>NUCLEOTIDE SEQUENCE [LARGE SCALE GENOMIC DNA]</scope>
    <source>
        <strain evidence="3">CGMCC 1.7736</strain>
    </source>
</reference>
<keyword evidence="1" id="KW-0472">Membrane</keyword>
<dbReference type="EMBL" id="FOYT01000001">
    <property type="protein sequence ID" value="SFR36235.1"/>
    <property type="molecule type" value="Genomic_DNA"/>
</dbReference>
<name>A0A1I6G209_9EURY</name>
<dbReference type="OrthoDB" id="288335at2157"/>
<evidence type="ECO:0000313" key="3">
    <source>
        <dbReference type="Proteomes" id="UP000198531"/>
    </source>
</evidence>
<feature type="transmembrane region" description="Helical" evidence="1">
    <location>
        <begin position="57"/>
        <end position="78"/>
    </location>
</feature>